<dbReference type="EMBL" id="FOXB01000047">
    <property type="protein sequence ID" value="SFP85521.1"/>
    <property type="molecule type" value="Genomic_DNA"/>
</dbReference>
<dbReference type="Proteomes" id="UP000199227">
    <property type="component" value="Unassembled WGS sequence"/>
</dbReference>
<organism evidence="1 2">
    <name type="scientific">Hydrogenimonas thermophila</name>
    <dbReference type="NCBI Taxonomy" id="223786"/>
    <lineage>
        <taxon>Bacteria</taxon>
        <taxon>Pseudomonadati</taxon>
        <taxon>Campylobacterota</taxon>
        <taxon>Epsilonproteobacteria</taxon>
        <taxon>Campylobacterales</taxon>
        <taxon>Hydrogenimonadaceae</taxon>
        <taxon>Hydrogenimonas</taxon>
    </lineage>
</organism>
<gene>
    <name evidence="1" type="ORF">SAMN05216234_1477</name>
</gene>
<reference evidence="1 2" key="1">
    <citation type="submission" date="2016-10" db="EMBL/GenBank/DDBJ databases">
        <authorList>
            <person name="de Groot N.N."/>
        </authorList>
    </citation>
    <scope>NUCLEOTIDE SEQUENCE [LARGE SCALE GENOMIC DNA]</scope>
    <source>
        <strain evidence="1 2">EP1-55-1</strain>
    </source>
</reference>
<accession>A0A1I5TRI8</accession>
<sequence>MTKSIFKPIVVNPKVAKRAIEYANSKKYKEKRTNQENEWGKMPLAKKPDEDFWKRFDKNIIINV</sequence>
<dbReference type="STRING" id="223786.SAMN05216234_1477"/>
<name>A0A1I5TRI8_9BACT</name>
<evidence type="ECO:0000313" key="1">
    <source>
        <dbReference type="EMBL" id="SFP85521.1"/>
    </source>
</evidence>
<proteinExistence type="predicted"/>
<protein>
    <submittedName>
        <fullName evidence="1">Uncharacterized protein</fullName>
    </submittedName>
</protein>
<dbReference type="AlphaFoldDB" id="A0A1I5TRI8"/>
<evidence type="ECO:0000313" key="2">
    <source>
        <dbReference type="Proteomes" id="UP000199227"/>
    </source>
</evidence>
<dbReference type="RefSeq" id="WP_092913894.1">
    <property type="nucleotide sequence ID" value="NZ_FOXB01000047.1"/>
</dbReference>
<keyword evidence="2" id="KW-1185">Reference proteome</keyword>